<dbReference type="Proteomes" id="UP000248856">
    <property type="component" value="Unassembled WGS sequence"/>
</dbReference>
<sequence>MPRLSTATSLPAARRQRRARTLALWMWLAMALVLAPALGRVHQVVHGPTAGAVQAMDRAGGHGGHAHPAGVLEALFTGHAGNDCHLLDQSLFGDALPPALLPAPAPGVVPAPPDLPWTGIGARPSRTFLARAPPGSARA</sequence>
<organism evidence="1 2">
    <name type="scientific">Paracidovorax anthurii</name>
    <dbReference type="NCBI Taxonomy" id="78229"/>
    <lineage>
        <taxon>Bacteria</taxon>
        <taxon>Pseudomonadati</taxon>
        <taxon>Pseudomonadota</taxon>
        <taxon>Betaproteobacteria</taxon>
        <taxon>Burkholderiales</taxon>
        <taxon>Comamonadaceae</taxon>
        <taxon>Paracidovorax</taxon>
    </lineage>
</organism>
<comment type="caution">
    <text evidence="1">The sequence shown here is derived from an EMBL/GenBank/DDBJ whole genome shotgun (WGS) entry which is preliminary data.</text>
</comment>
<accession>A0A328YSC9</accession>
<proteinExistence type="predicted"/>
<evidence type="ECO:0000313" key="1">
    <source>
        <dbReference type="EMBL" id="RAR76749.1"/>
    </source>
</evidence>
<name>A0A328YSC9_9BURK</name>
<protein>
    <recommendedName>
        <fullName evidence="3">DUF2946 domain-containing protein</fullName>
    </recommendedName>
</protein>
<dbReference type="AlphaFoldDB" id="A0A328YSC9"/>
<reference evidence="1 2" key="1">
    <citation type="submission" date="2018-06" db="EMBL/GenBank/DDBJ databases">
        <title>Genomic Encyclopedia of Archaeal and Bacterial Type Strains, Phase II (KMG-II): from individual species to whole genera.</title>
        <authorList>
            <person name="Goeker M."/>
        </authorList>
    </citation>
    <scope>NUCLEOTIDE SEQUENCE [LARGE SCALE GENOMIC DNA]</scope>
    <source>
        <strain evidence="1 2">CFPB 3232</strain>
    </source>
</reference>
<evidence type="ECO:0008006" key="3">
    <source>
        <dbReference type="Google" id="ProtNLM"/>
    </source>
</evidence>
<dbReference type="EMBL" id="QLTA01000043">
    <property type="protein sequence ID" value="RAR76749.1"/>
    <property type="molecule type" value="Genomic_DNA"/>
</dbReference>
<gene>
    <name evidence="1" type="ORF">AX018_104325</name>
</gene>
<dbReference type="RefSeq" id="WP_245951671.1">
    <property type="nucleotide sequence ID" value="NZ_CBCSGC010000229.1"/>
</dbReference>
<evidence type="ECO:0000313" key="2">
    <source>
        <dbReference type="Proteomes" id="UP000248856"/>
    </source>
</evidence>
<keyword evidence="2" id="KW-1185">Reference proteome</keyword>